<gene>
    <name evidence="3" type="primary">dnaJ</name>
    <name evidence="3" type="ORF">AK812_SmicGene8106</name>
</gene>
<keyword evidence="4" id="KW-1185">Reference proteome</keyword>
<dbReference type="SUPFAM" id="SSF46565">
    <property type="entry name" value="Chaperone J-domain"/>
    <property type="match status" value="1"/>
</dbReference>
<dbReference type="Pfam" id="PF13370">
    <property type="entry name" value="Fer4_13"/>
    <property type="match status" value="1"/>
</dbReference>
<dbReference type="AlphaFoldDB" id="A0A1Q9ELV5"/>
<feature type="domain" description="J" evidence="1">
    <location>
        <begin position="573"/>
        <end position="636"/>
    </location>
</feature>
<sequence>MSSDWNWINLPGGHSEQLLADLEALPAEDGNQPCTGRGMVVVQTNATCSFHISFSSTDVLPTRGTDVPTLRFVVGKRRNTMTSVGLGNPYLKKEPIDFTRQQDALLTSNPERSRTFWFLYDKVVQVAAMGVQGCPQADVCRLLCRFQDSIGFRAEVCENLRYVVISSGKLPVSLRIVHVGPPPDVSIPRHLFDPVEWKELPWQGCSCIFEVDEQHLAILKRIQSLLSASPLGPLYQLVPPECLCLNPARLLDPFRRPELLCQGPSVVADSPGDEMDWRACFEQVQERLAIPLHSGPWTYWPLRFDRADCTTVTLAPTGPVCQQAVSSWVAAVQQASGLRNAAVPRDMLTLTFAYEVFPVEGENASQVRRDLVREIKAILDKEWGVMEFIGPKLALWQTKSRWLPFQSHPEADIRPNDVLVWPFLDARWRPMCLRHLRRRPAKAEVSPTVDILSLKSRLGPRHWEANLWRMGGIPPAPSLPYLGAMAQVAGLLVTSGKSSLPSSGHAFWYSNLPSLGACKSRVALAAEAAIPLALLSSVVRKGLQKRKVSRSCTAQRMHPPGMHAPGYGNIPRTLYEFLGVDHRADTTTIRKAYLAKQKVFHPDIAGAQAEEVSVLLNSAFDLLRDPDKRSMYDDSLRRDMEILENHEEPECNDPVWPWTSKTRSKQRPVYLGHPRSRSLWDRVLPEDRGDMWEEQMFLFVDELRCISCNRCVECAPRTICMDADDTRARVFAQWGDNEEDLHWAKASCPVDCISWVSRQELQVLEQVTAEHMFETTPCRFAKKNKTLMPHLVSKWVGKRKREAELAQIRRQEAMECLGASTTEFWAHDQLGFMRSLLQSLDGCRQNCVEQGRGEEGRRM</sequence>
<dbReference type="PROSITE" id="PS51379">
    <property type="entry name" value="4FE4S_FER_2"/>
    <property type="match status" value="1"/>
</dbReference>
<feature type="domain" description="4Fe-4S ferredoxin-type" evidence="2">
    <location>
        <begin position="696"/>
        <end position="726"/>
    </location>
</feature>
<dbReference type="Gene3D" id="1.10.287.110">
    <property type="entry name" value="DnaJ domain"/>
    <property type="match status" value="1"/>
</dbReference>
<dbReference type="Gene3D" id="3.30.70.20">
    <property type="match status" value="1"/>
</dbReference>
<evidence type="ECO:0000313" key="3">
    <source>
        <dbReference type="EMBL" id="OLQ08400.1"/>
    </source>
</evidence>
<dbReference type="PANTHER" id="PTHR45295">
    <property type="entry name" value="CHAPERONE PROTEIN DNAJ C76, CHLOROPLASTIC"/>
    <property type="match status" value="1"/>
</dbReference>
<dbReference type="SMART" id="SM00271">
    <property type="entry name" value="DnaJ"/>
    <property type="match status" value="1"/>
</dbReference>
<reference evidence="3 4" key="1">
    <citation type="submission" date="2016-02" db="EMBL/GenBank/DDBJ databases">
        <title>Genome analysis of coral dinoflagellate symbionts highlights evolutionary adaptations to a symbiotic lifestyle.</title>
        <authorList>
            <person name="Aranda M."/>
            <person name="Li Y."/>
            <person name="Liew Y.J."/>
            <person name="Baumgarten S."/>
            <person name="Simakov O."/>
            <person name="Wilson M."/>
            <person name="Piel J."/>
            <person name="Ashoor H."/>
            <person name="Bougouffa S."/>
            <person name="Bajic V.B."/>
            <person name="Ryu T."/>
            <person name="Ravasi T."/>
            <person name="Bayer T."/>
            <person name="Micklem G."/>
            <person name="Kim H."/>
            <person name="Bhak J."/>
            <person name="Lajeunesse T.C."/>
            <person name="Voolstra C.R."/>
        </authorList>
    </citation>
    <scope>NUCLEOTIDE SEQUENCE [LARGE SCALE GENOMIC DNA]</scope>
    <source>
        <strain evidence="3 4">CCMP2467</strain>
    </source>
</reference>
<dbReference type="Pfam" id="PF00226">
    <property type="entry name" value="DnaJ"/>
    <property type="match status" value="1"/>
</dbReference>
<evidence type="ECO:0000259" key="1">
    <source>
        <dbReference type="PROSITE" id="PS50076"/>
    </source>
</evidence>
<name>A0A1Q9ELV5_SYMMI</name>
<accession>A0A1Q9ELV5</accession>
<organism evidence="3 4">
    <name type="scientific">Symbiodinium microadriaticum</name>
    <name type="common">Dinoflagellate</name>
    <name type="synonym">Zooxanthella microadriatica</name>
    <dbReference type="NCBI Taxonomy" id="2951"/>
    <lineage>
        <taxon>Eukaryota</taxon>
        <taxon>Sar</taxon>
        <taxon>Alveolata</taxon>
        <taxon>Dinophyceae</taxon>
        <taxon>Suessiales</taxon>
        <taxon>Symbiodiniaceae</taxon>
        <taxon>Symbiodinium</taxon>
    </lineage>
</organism>
<comment type="caution">
    <text evidence="3">The sequence shown here is derived from an EMBL/GenBank/DDBJ whole genome shotgun (WGS) entry which is preliminary data.</text>
</comment>
<dbReference type="PANTHER" id="PTHR45295:SF1">
    <property type="entry name" value="CHAPERONE PROTEIN DNAJ C76, CHLOROPLASTIC"/>
    <property type="match status" value="1"/>
</dbReference>
<dbReference type="InterPro" id="IPR036869">
    <property type="entry name" value="J_dom_sf"/>
</dbReference>
<dbReference type="EMBL" id="LSRX01000118">
    <property type="protein sequence ID" value="OLQ08400.1"/>
    <property type="molecule type" value="Genomic_DNA"/>
</dbReference>
<protein>
    <submittedName>
        <fullName evidence="3">Chaperone protein DnaJ</fullName>
    </submittedName>
</protein>
<proteinExistence type="predicted"/>
<dbReference type="PROSITE" id="PS50076">
    <property type="entry name" value="DNAJ_2"/>
    <property type="match status" value="1"/>
</dbReference>
<dbReference type="OrthoDB" id="412359at2759"/>
<dbReference type="CDD" id="cd06257">
    <property type="entry name" value="DnaJ"/>
    <property type="match status" value="1"/>
</dbReference>
<dbReference type="Proteomes" id="UP000186817">
    <property type="component" value="Unassembled WGS sequence"/>
</dbReference>
<dbReference type="SUPFAM" id="SSF54862">
    <property type="entry name" value="4Fe-4S ferredoxins"/>
    <property type="match status" value="1"/>
</dbReference>
<evidence type="ECO:0000313" key="4">
    <source>
        <dbReference type="Proteomes" id="UP000186817"/>
    </source>
</evidence>
<dbReference type="InterPro" id="IPR001623">
    <property type="entry name" value="DnaJ_domain"/>
</dbReference>
<dbReference type="InterPro" id="IPR017896">
    <property type="entry name" value="4Fe4S_Fe-S-bd"/>
</dbReference>
<evidence type="ECO:0000259" key="2">
    <source>
        <dbReference type="PROSITE" id="PS51379"/>
    </source>
</evidence>